<organism evidence="2 3">
    <name type="scientific">Chitinophaga varians</name>
    <dbReference type="NCBI Taxonomy" id="2202339"/>
    <lineage>
        <taxon>Bacteria</taxon>
        <taxon>Pseudomonadati</taxon>
        <taxon>Bacteroidota</taxon>
        <taxon>Chitinophagia</taxon>
        <taxon>Chitinophagales</taxon>
        <taxon>Chitinophagaceae</taxon>
        <taxon>Chitinophaga</taxon>
    </lineage>
</organism>
<evidence type="ECO:0000256" key="1">
    <source>
        <dbReference type="SAM" id="SignalP"/>
    </source>
</evidence>
<feature type="signal peptide" evidence="1">
    <location>
        <begin position="1"/>
        <end position="19"/>
    </location>
</feature>
<protein>
    <recommendedName>
        <fullName evidence="4">Alpha/beta hydrolase</fullName>
    </recommendedName>
</protein>
<evidence type="ECO:0000313" key="3">
    <source>
        <dbReference type="Proteomes" id="UP000570474"/>
    </source>
</evidence>
<gene>
    <name evidence="2" type="ORF">HGH92_10655</name>
</gene>
<name>A0A847RSI7_9BACT</name>
<dbReference type="Proteomes" id="UP000570474">
    <property type="component" value="Unassembled WGS sequence"/>
</dbReference>
<keyword evidence="1" id="KW-0732">Signal</keyword>
<feature type="chain" id="PRO_5032716217" description="Alpha/beta hydrolase" evidence="1">
    <location>
        <begin position="20"/>
        <end position="201"/>
    </location>
</feature>
<reference evidence="2 3" key="1">
    <citation type="submission" date="2020-04" db="EMBL/GenBank/DDBJ databases">
        <authorList>
            <person name="Yin C."/>
        </authorList>
    </citation>
    <scope>NUCLEOTIDE SEQUENCE [LARGE SCALE GENOMIC DNA]</scope>
    <source>
        <strain evidence="2 3">Ae27</strain>
    </source>
</reference>
<sequence>MKRLLLLLWLLVLVISAMAQGHDFVLNEIRENSTARKIGSLLIISAGPMSTRKIGQDMKYALDKQFRNKSFQTSVVHLGTIEYCTDDNIAKASAMYPHDAVLIVAPKEVEDKSVIKSLNKPLPTAALVMLLGPARAPDRHIRKEFTNQLETFYLLDKSNLQEPFWIGQSNVSTDLGSNKYFDYLIKHLLRIWKDEGISVGG</sequence>
<evidence type="ECO:0008006" key="4">
    <source>
        <dbReference type="Google" id="ProtNLM"/>
    </source>
</evidence>
<dbReference type="RefSeq" id="WP_168870697.1">
    <property type="nucleotide sequence ID" value="NZ_JABAIA010000001.1"/>
</dbReference>
<comment type="caution">
    <text evidence="2">The sequence shown here is derived from an EMBL/GenBank/DDBJ whole genome shotgun (WGS) entry which is preliminary data.</text>
</comment>
<dbReference type="EMBL" id="JABAIA010000001">
    <property type="protein sequence ID" value="NLR64764.1"/>
    <property type="molecule type" value="Genomic_DNA"/>
</dbReference>
<evidence type="ECO:0000313" key="2">
    <source>
        <dbReference type="EMBL" id="NLR64764.1"/>
    </source>
</evidence>
<accession>A0A847RSI7</accession>
<keyword evidence="3" id="KW-1185">Reference proteome</keyword>
<dbReference type="AlphaFoldDB" id="A0A847RSI7"/>
<proteinExistence type="predicted"/>